<keyword evidence="1" id="KW-1133">Transmembrane helix</keyword>
<comment type="caution">
    <text evidence="2">The sequence shown here is derived from an EMBL/GenBank/DDBJ whole genome shotgun (WGS) entry which is preliminary data.</text>
</comment>
<evidence type="ECO:0000256" key="1">
    <source>
        <dbReference type="SAM" id="Phobius"/>
    </source>
</evidence>
<keyword evidence="2" id="KW-0808">Transferase</keyword>
<reference evidence="2 3" key="1">
    <citation type="journal article" date="2020" name="ISME J.">
        <title>Comparative genomics reveals insights into cyanobacterial evolution and habitat adaptation.</title>
        <authorList>
            <person name="Chen M.Y."/>
            <person name="Teng W.K."/>
            <person name="Zhao L."/>
            <person name="Hu C.X."/>
            <person name="Zhou Y.K."/>
            <person name="Han B.P."/>
            <person name="Song L.R."/>
            <person name="Shu W.S."/>
        </authorList>
    </citation>
    <scope>NUCLEOTIDE SEQUENCE [LARGE SCALE GENOMIC DNA]</scope>
    <source>
        <strain evidence="2 3">FACHB-723</strain>
    </source>
</reference>
<name>A0ABR8A149_9CYAN</name>
<protein>
    <submittedName>
        <fullName evidence="2">Signal transduction histidine kinase (STHK), LytS</fullName>
    </submittedName>
</protein>
<feature type="transmembrane region" description="Helical" evidence="1">
    <location>
        <begin position="21"/>
        <end position="47"/>
    </location>
</feature>
<evidence type="ECO:0000313" key="2">
    <source>
        <dbReference type="EMBL" id="MBD2189962.1"/>
    </source>
</evidence>
<keyword evidence="3" id="KW-1185">Reference proteome</keyword>
<dbReference type="PANTHER" id="PTHR36109">
    <property type="entry name" value="MEMBRANE PROTEIN-RELATED"/>
    <property type="match status" value="1"/>
</dbReference>
<dbReference type="PANTHER" id="PTHR36109:SF2">
    <property type="entry name" value="MEMBRANE PROTEIN"/>
    <property type="match status" value="1"/>
</dbReference>
<gene>
    <name evidence="2" type="ORF">H6F41_17695</name>
</gene>
<proteinExistence type="predicted"/>
<accession>A0ABR8A149</accession>
<keyword evidence="1" id="KW-0812">Transmembrane</keyword>
<dbReference type="InterPro" id="IPR052948">
    <property type="entry name" value="Low_temp-induced_all0457"/>
</dbReference>
<dbReference type="EMBL" id="JACJQB010000065">
    <property type="protein sequence ID" value="MBD2189962.1"/>
    <property type="molecule type" value="Genomic_DNA"/>
</dbReference>
<dbReference type="Proteomes" id="UP000642094">
    <property type="component" value="Unassembled WGS sequence"/>
</dbReference>
<feature type="non-terminal residue" evidence="2">
    <location>
        <position position="1"/>
    </location>
</feature>
<sequence>VGEGAATGAASGGAVGGLTGLLVGLGLVAIPGVGPVMLAGAAATALATTLTGGAIGAAAGSLVGGLVGLGIPKDRAKIYSDRVEQGDYLVMVDGTDQEIRQAETIFQRYGIHEWGIYNSENTSTTTGNVSLR</sequence>
<organism evidence="2 3">
    <name type="scientific">Pseudanabaena mucicola FACHB-723</name>
    <dbReference type="NCBI Taxonomy" id="2692860"/>
    <lineage>
        <taxon>Bacteria</taxon>
        <taxon>Bacillati</taxon>
        <taxon>Cyanobacteriota</taxon>
        <taxon>Cyanophyceae</taxon>
        <taxon>Pseudanabaenales</taxon>
        <taxon>Pseudanabaenaceae</taxon>
        <taxon>Pseudanabaena</taxon>
    </lineage>
</organism>
<feature type="transmembrane region" description="Helical" evidence="1">
    <location>
        <begin position="53"/>
        <end position="72"/>
    </location>
</feature>
<keyword evidence="2" id="KW-0418">Kinase</keyword>
<evidence type="ECO:0000313" key="3">
    <source>
        <dbReference type="Proteomes" id="UP000642094"/>
    </source>
</evidence>
<keyword evidence="1" id="KW-0472">Membrane</keyword>
<dbReference type="RefSeq" id="WP_190404773.1">
    <property type="nucleotide sequence ID" value="NZ_JACJQB010000065.1"/>
</dbReference>
<dbReference type="GO" id="GO:0016301">
    <property type="term" value="F:kinase activity"/>
    <property type="evidence" value="ECO:0007669"/>
    <property type="project" value="UniProtKB-KW"/>
</dbReference>